<protein>
    <submittedName>
        <fullName evidence="1">Uncharacterized protein</fullName>
    </submittedName>
</protein>
<proteinExistence type="predicted"/>
<sequence>MALAAIEHPTPVHLLADAVDLLQATARVRPRPTDPATVRCLRALLRDLLVAAGELEDVLAAASPTPLAVVPVTDAGEGRPVRPGSLQVVPAGAEVRVRGRGPTVEGDLVRAALHHRAGATGGPAQEHLGALLWSALVALSRDGLDPPTALPTPLGVVGRTG</sequence>
<dbReference type="RefSeq" id="WP_214055766.1">
    <property type="nucleotide sequence ID" value="NZ_BAAAHS010000021.1"/>
</dbReference>
<evidence type="ECO:0000313" key="2">
    <source>
        <dbReference type="Proteomes" id="UP000679307"/>
    </source>
</evidence>
<evidence type="ECO:0000313" key="1">
    <source>
        <dbReference type="EMBL" id="QVT80168.1"/>
    </source>
</evidence>
<dbReference type="EMBL" id="CP075371">
    <property type="protein sequence ID" value="QVT80168.1"/>
    <property type="molecule type" value="Genomic_DNA"/>
</dbReference>
<name>A0ABX8EM57_9ACTN</name>
<organism evidence="1 2">
    <name type="scientific">Nocardioides aquaticus</name>
    <dbReference type="NCBI Taxonomy" id="160826"/>
    <lineage>
        <taxon>Bacteria</taxon>
        <taxon>Bacillati</taxon>
        <taxon>Actinomycetota</taxon>
        <taxon>Actinomycetes</taxon>
        <taxon>Propionibacteriales</taxon>
        <taxon>Nocardioidaceae</taxon>
        <taxon>Nocardioides</taxon>
    </lineage>
</organism>
<accession>A0ABX8EM57</accession>
<reference evidence="1 2" key="1">
    <citation type="submission" date="2021-05" db="EMBL/GenBank/DDBJ databases">
        <title>Complete genome of Nocardioides aquaticus KCTC 9944T isolated from meromictic and hypersaline Ekho Lake, Antarctica.</title>
        <authorList>
            <person name="Hwang K."/>
            <person name="Kim K.M."/>
            <person name="Choe H."/>
        </authorList>
    </citation>
    <scope>NUCLEOTIDE SEQUENCE [LARGE SCALE GENOMIC DNA]</scope>
    <source>
        <strain evidence="1 2">KCTC 9944</strain>
    </source>
</reference>
<dbReference type="Proteomes" id="UP000679307">
    <property type="component" value="Chromosome"/>
</dbReference>
<gene>
    <name evidence="1" type="ORF">ENKNEFLB_02559</name>
</gene>
<keyword evidence="2" id="KW-1185">Reference proteome</keyword>